<evidence type="ECO:0000313" key="2">
    <source>
        <dbReference type="EMBL" id="KHJ35737.1"/>
    </source>
</evidence>
<reference evidence="2 3" key="1">
    <citation type="journal article" date="2014" name="BMC Genomics">
        <title>Adaptive genomic structural variation in the grape powdery mildew pathogen, Erysiphe necator.</title>
        <authorList>
            <person name="Jones L."/>
            <person name="Riaz S."/>
            <person name="Morales-Cruz A."/>
            <person name="Amrine K.C."/>
            <person name="McGuire B."/>
            <person name="Gubler W.D."/>
            <person name="Walker M.A."/>
            <person name="Cantu D."/>
        </authorList>
    </citation>
    <scope>NUCLEOTIDE SEQUENCE [LARGE SCALE GENOMIC DNA]</scope>
    <source>
        <strain evidence="3">c</strain>
    </source>
</reference>
<comment type="caution">
    <text evidence="2">The sequence shown here is derived from an EMBL/GenBank/DDBJ whole genome shotgun (WGS) entry which is preliminary data.</text>
</comment>
<proteinExistence type="predicted"/>
<feature type="region of interest" description="Disordered" evidence="1">
    <location>
        <begin position="457"/>
        <end position="480"/>
    </location>
</feature>
<evidence type="ECO:0000313" key="3">
    <source>
        <dbReference type="Proteomes" id="UP000030854"/>
    </source>
</evidence>
<name>A0A0B1PAM3_UNCNE</name>
<evidence type="ECO:0000256" key="1">
    <source>
        <dbReference type="SAM" id="MobiDB-lite"/>
    </source>
</evidence>
<protein>
    <submittedName>
        <fullName evidence="2">Uncharacterized protein</fullName>
    </submittedName>
</protein>
<feature type="compositionally biased region" description="Polar residues" evidence="1">
    <location>
        <begin position="470"/>
        <end position="480"/>
    </location>
</feature>
<dbReference type="Proteomes" id="UP000030854">
    <property type="component" value="Unassembled WGS sequence"/>
</dbReference>
<dbReference type="STRING" id="52586.A0A0B1PAM3"/>
<gene>
    <name evidence="2" type="ORF">EV44_g3113</name>
</gene>
<organism evidence="2 3">
    <name type="scientific">Uncinula necator</name>
    <name type="common">Grape powdery mildew</name>
    <dbReference type="NCBI Taxonomy" id="52586"/>
    <lineage>
        <taxon>Eukaryota</taxon>
        <taxon>Fungi</taxon>
        <taxon>Dikarya</taxon>
        <taxon>Ascomycota</taxon>
        <taxon>Pezizomycotina</taxon>
        <taxon>Leotiomycetes</taxon>
        <taxon>Erysiphales</taxon>
        <taxon>Erysiphaceae</taxon>
        <taxon>Erysiphe</taxon>
    </lineage>
</organism>
<sequence>MISKGLGTINGLSHIWQIDQIRENILVRLDVCSLRALRLTASNYLEVTSQRLFKQARVVFTTRSLTRPARREALSRIGHFIEHFTFVIMHSKKDFLPPLVNSETGNEIKFVYTPNTTIKSKSHRSKYASQELEDILIQQYPPIFHAATNIPAFVNLLSLIPNLQALRILCQGKFLGHNSRKNIIDYVLISLRIALERAPLYRLKKLSLCHIHPAGIRYLRHTIGYGCTPSASRRWKQIEQLEITMDTWDFHGDKSSYDHLRILNDFIRSFSPNLKKMKFIWNGQNGPCPFFANEGSHLGYLNVQPKLFRETTSTMSPLPALPSRLNMTFPKLKYFQLSNMKMTKIEVASLILQHQKTVHEFQFHNVHLADGSDWEEALMPLNLVDESNTWLLFQSGHKKNRNADFSINSQHPLSDIKFDEVVETIYPILDKIEIHKKSKIVKSSVINGEPIYRKRRRKVDRREKEKQVQPMKTKNSTLSQSNDYCQTLDPDFQGVQRNIQLENRQMELSFDPKKRISTLKKAKQAVLKQLGREFCRDSKSGRFCQENLNDEVLSSKSGMRYIGQESLTALVPLIVCR</sequence>
<dbReference type="EMBL" id="JNVN01000285">
    <property type="protein sequence ID" value="KHJ35737.1"/>
    <property type="molecule type" value="Genomic_DNA"/>
</dbReference>
<dbReference type="HOGENOM" id="CLU_009555_0_0_1"/>
<keyword evidence="3" id="KW-1185">Reference proteome</keyword>
<dbReference type="OMA" id="VMDVPIM"/>
<accession>A0A0B1PAM3</accession>
<dbReference type="AlphaFoldDB" id="A0A0B1PAM3"/>